<evidence type="ECO:0000313" key="1">
    <source>
        <dbReference type="EMBL" id="GBP51564.1"/>
    </source>
</evidence>
<organism evidence="1 2">
    <name type="scientific">Eumeta variegata</name>
    <name type="common">Bagworm moth</name>
    <name type="synonym">Eumeta japonica</name>
    <dbReference type="NCBI Taxonomy" id="151549"/>
    <lineage>
        <taxon>Eukaryota</taxon>
        <taxon>Metazoa</taxon>
        <taxon>Ecdysozoa</taxon>
        <taxon>Arthropoda</taxon>
        <taxon>Hexapoda</taxon>
        <taxon>Insecta</taxon>
        <taxon>Pterygota</taxon>
        <taxon>Neoptera</taxon>
        <taxon>Endopterygota</taxon>
        <taxon>Lepidoptera</taxon>
        <taxon>Glossata</taxon>
        <taxon>Ditrysia</taxon>
        <taxon>Tineoidea</taxon>
        <taxon>Psychidae</taxon>
        <taxon>Oiketicinae</taxon>
        <taxon>Eumeta</taxon>
    </lineage>
</organism>
<protein>
    <submittedName>
        <fullName evidence="1">Uncharacterized protein</fullName>
    </submittedName>
</protein>
<comment type="caution">
    <text evidence="1">The sequence shown here is derived from an EMBL/GenBank/DDBJ whole genome shotgun (WGS) entry which is preliminary data.</text>
</comment>
<dbReference type="Proteomes" id="UP000299102">
    <property type="component" value="Unassembled WGS sequence"/>
</dbReference>
<dbReference type="AlphaFoldDB" id="A0A4C1WN63"/>
<gene>
    <name evidence="1" type="ORF">EVAR_34450_1</name>
</gene>
<reference evidence="1 2" key="1">
    <citation type="journal article" date="2019" name="Commun. Biol.">
        <title>The bagworm genome reveals a unique fibroin gene that provides high tensile strength.</title>
        <authorList>
            <person name="Kono N."/>
            <person name="Nakamura H."/>
            <person name="Ohtoshi R."/>
            <person name="Tomita M."/>
            <person name="Numata K."/>
            <person name="Arakawa K."/>
        </authorList>
    </citation>
    <scope>NUCLEOTIDE SEQUENCE [LARGE SCALE GENOMIC DNA]</scope>
</reference>
<name>A0A4C1WN63_EUMVA</name>
<dbReference type="OrthoDB" id="10017160at2759"/>
<sequence length="83" mass="9113">MEESGPLELSLTGRNATAEVVAVIRQLSSRFIFVLAAKVIRSNLTDDLREGRPSTATTEDNISAVGLMIDTDKRVTYQQTRTS</sequence>
<proteinExistence type="predicted"/>
<keyword evidence="2" id="KW-1185">Reference proteome</keyword>
<dbReference type="EMBL" id="BGZK01000583">
    <property type="protein sequence ID" value="GBP51564.1"/>
    <property type="molecule type" value="Genomic_DNA"/>
</dbReference>
<accession>A0A4C1WN63</accession>
<evidence type="ECO:0000313" key="2">
    <source>
        <dbReference type="Proteomes" id="UP000299102"/>
    </source>
</evidence>